<dbReference type="PIRSF" id="PIRSF005917">
    <property type="entry name" value="MTase_YraL"/>
    <property type="match status" value="1"/>
</dbReference>
<dbReference type="EC" id="2.1.1.198" evidence="6"/>
<comment type="subcellular location">
    <subcellularLocation>
        <location evidence="6">Cytoplasm</location>
    </subcellularLocation>
</comment>
<organism evidence="9 10">
    <name type="scientific">Bermanella marisrubri</name>
    <dbReference type="NCBI Taxonomy" id="207949"/>
    <lineage>
        <taxon>Bacteria</taxon>
        <taxon>Pseudomonadati</taxon>
        <taxon>Pseudomonadota</taxon>
        <taxon>Gammaproteobacteria</taxon>
        <taxon>Oceanospirillales</taxon>
        <taxon>Oceanospirillaceae</taxon>
        <taxon>Bermanella</taxon>
    </lineage>
</organism>
<dbReference type="GO" id="GO:0070677">
    <property type="term" value="F:rRNA (cytosine-2'-O-)-methyltransferase activity"/>
    <property type="evidence" value="ECO:0007669"/>
    <property type="project" value="UniProtKB-UniRule"/>
</dbReference>
<dbReference type="Proteomes" id="UP000004263">
    <property type="component" value="Unassembled WGS sequence"/>
</dbReference>
<dbReference type="RefSeq" id="WP_007016769.1">
    <property type="nucleotide sequence ID" value="NZ_AAQH01000027.1"/>
</dbReference>
<dbReference type="InterPro" id="IPR035996">
    <property type="entry name" value="4pyrrol_Methylase_sf"/>
</dbReference>
<keyword evidence="5 6" id="KW-0949">S-adenosyl-L-methionine</keyword>
<evidence type="ECO:0000256" key="5">
    <source>
        <dbReference type="ARBA" id="ARBA00022691"/>
    </source>
</evidence>
<dbReference type="InterPro" id="IPR008189">
    <property type="entry name" value="rRNA_ssu_MeTfrase_I"/>
</dbReference>
<keyword evidence="10" id="KW-1185">Reference proteome</keyword>
<dbReference type="PANTHER" id="PTHR46111:SF1">
    <property type="entry name" value="RIBOSOMAL RNA SMALL SUBUNIT METHYLTRANSFERASE I"/>
    <property type="match status" value="1"/>
</dbReference>
<gene>
    <name evidence="6" type="primary">rsmI</name>
    <name evidence="9" type="ORF">RED65_03045</name>
</gene>
<accession>Q1MYA9</accession>
<keyword evidence="3 6" id="KW-0489">Methyltransferase</keyword>
<dbReference type="GO" id="GO:0005737">
    <property type="term" value="C:cytoplasm"/>
    <property type="evidence" value="ECO:0007669"/>
    <property type="project" value="UniProtKB-SubCell"/>
</dbReference>
<evidence type="ECO:0000256" key="4">
    <source>
        <dbReference type="ARBA" id="ARBA00022679"/>
    </source>
</evidence>
<dbReference type="PANTHER" id="PTHR46111">
    <property type="entry name" value="RIBOSOMAL RNA SMALL SUBUNIT METHYLTRANSFERASE I"/>
    <property type="match status" value="1"/>
</dbReference>
<dbReference type="EMBL" id="AAQH01000027">
    <property type="protein sequence ID" value="EAT10958.1"/>
    <property type="molecule type" value="Genomic_DNA"/>
</dbReference>
<dbReference type="InterPro" id="IPR000878">
    <property type="entry name" value="4pyrrol_Mease"/>
</dbReference>
<protein>
    <recommendedName>
        <fullName evidence="6">Ribosomal RNA small subunit methyltransferase I</fullName>
        <ecNumber evidence="6">2.1.1.198</ecNumber>
    </recommendedName>
    <alternativeName>
        <fullName evidence="6">16S rRNA 2'-O-ribose C1402 methyltransferase</fullName>
    </alternativeName>
    <alternativeName>
        <fullName evidence="6">rRNA (cytidine-2'-O-)-methyltransferase RsmI</fullName>
    </alternativeName>
</protein>
<dbReference type="InterPro" id="IPR014776">
    <property type="entry name" value="4pyrrole_Mease_sub2"/>
</dbReference>
<evidence type="ECO:0000256" key="1">
    <source>
        <dbReference type="ARBA" id="ARBA00022490"/>
    </source>
</evidence>
<feature type="domain" description="Tetrapyrrole methylase" evidence="7">
    <location>
        <begin position="5"/>
        <end position="205"/>
    </location>
</feature>
<evidence type="ECO:0000313" key="10">
    <source>
        <dbReference type="Proteomes" id="UP000004263"/>
    </source>
</evidence>
<evidence type="ECO:0000259" key="8">
    <source>
        <dbReference type="Pfam" id="PF23016"/>
    </source>
</evidence>
<keyword evidence="4 6" id="KW-0808">Transferase</keyword>
<name>Q1MYA9_9GAMM</name>
<dbReference type="InterPro" id="IPR014777">
    <property type="entry name" value="4pyrrole_Mease_sub1"/>
</dbReference>
<dbReference type="CDD" id="cd11648">
    <property type="entry name" value="RsmI"/>
    <property type="match status" value="1"/>
</dbReference>
<feature type="domain" description="RsmI HTH" evidence="8">
    <location>
        <begin position="235"/>
        <end position="278"/>
    </location>
</feature>
<comment type="catalytic activity">
    <reaction evidence="6">
        <text>cytidine(1402) in 16S rRNA + S-adenosyl-L-methionine = 2'-O-methylcytidine(1402) in 16S rRNA + S-adenosyl-L-homocysteine + H(+)</text>
        <dbReference type="Rhea" id="RHEA:42924"/>
        <dbReference type="Rhea" id="RHEA-COMP:10285"/>
        <dbReference type="Rhea" id="RHEA-COMP:10286"/>
        <dbReference type="ChEBI" id="CHEBI:15378"/>
        <dbReference type="ChEBI" id="CHEBI:57856"/>
        <dbReference type="ChEBI" id="CHEBI:59789"/>
        <dbReference type="ChEBI" id="CHEBI:74495"/>
        <dbReference type="ChEBI" id="CHEBI:82748"/>
        <dbReference type="EC" id="2.1.1.198"/>
    </reaction>
</comment>
<dbReference type="InterPro" id="IPR053910">
    <property type="entry name" value="RsmI_HTH"/>
</dbReference>
<dbReference type="Gene3D" id="3.30.950.10">
    <property type="entry name" value="Methyltransferase, Cobalt-precorrin-4 Transmethylase, Domain 2"/>
    <property type="match status" value="1"/>
</dbReference>
<comment type="caution">
    <text evidence="9">The sequence shown here is derived from an EMBL/GenBank/DDBJ whole genome shotgun (WGS) entry which is preliminary data.</text>
</comment>
<dbReference type="Pfam" id="PF00590">
    <property type="entry name" value="TP_methylase"/>
    <property type="match status" value="1"/>
</dbReference>
<dbReference type="AlphaFoldDB" id="Q1MYA9"/>
<reference evidence="9 10" key="1">
    <citation type="submission" date="2006-03" db="EMBL/GenBank/DDBJ databases">
        <authorList>
            <person name="Pinhassi J."/>
            <person name="Pedros-Alio C."/>
            <person name="Ferriera S."/>
            <person name="Johnson J."/>
            <person name="Kravitz S."/>
            <person name="Halpern A."/>
            <person name="Remington K."/>
            <person name="Beeson K."/>
            <person name="Tran B."/>
            <person name="Rogers Y.-H."/>
            <person name="Friedman R."/>
            <person name="Venter J.C."/>
        </authorList>
    </citation>
    <scope>NUCLEOTIDE SEQUENCE [LARGE SCALE GENOMIC DNA]</scope>
    <source>
        <strain evidence="9 10">RED65</strain>
    </source>
</reference>
<dbReference type="HAMAP" id="MF_01877">
    <property type="entry name" value="16SrRNA_methyltr_I"/>
    <property type="match status" value="1"/>
</dbReference>
<dbReference type="HOGENOM" id="CLU_044779_4_0_6"/>
<proteinExistence type="inferred from homology"/>
<evidence type="ECO:0000256" key="2">
    <source>
        <dbReference type="ARBA" id="ARBA00022552"/>
    </source>
</evidence>
<dbReference type="Gene3D" id="3.40.1010.10">
    <property type="entry name" value="Cobalt-precorrin-4 Transmethylase, Domain 1"/>
    <property type="match status" value="1"/>
</dbReference>
<dbReference type="FunFam" id="3.40.1010.10:FF:000002">
    <property type="entry name" value="Ribosomal RNA small subunit methyltransferase I"/>
    <property type="match status" value="1"/>
</dbReference>
<comment type="function">
    <text evidence="6">Catalyzes the 2'-O-methylation of the ribose of cytidine 1402 (C1402) in 16S rRNA.</text>
</comment>
<dbReference type="OrthoDB" id="9809084at2"/>
<keyword evidence="2 6" id="KW-0698">rRNA processing</keyword>
<comment type="similarity">
    <text evidence="6">Belongs to the methyltransferase superfamily. RsmI family.</text>
</comment>
<evidence type="ECO:0000313" key="9">
    <source>
        <dbReference type="EMBL" id="EAT10958.1"/>
    </source>
</evidence>
<keyword evidence="1 6" id="KW-0963">Cytoplasm</keyword>
<evidence type="ECO:0000256" key="6">
    <source>
        <dbReference type="HAMAP-Rule" id="MF_01877"/>
    </source>
</evidence>
<evidence type="ECO:0000259" key="7">
    <source>
        <dbReference type="Pfam" id="PF00590"/>
    </source>
</evidence>
<dbReference type="NCBIfam" id="TIGR00096">
    <property type="entry name" value="16S rRNA (cytidine(1402)-2'-O)-methyltransferase"/>
    <property type="match status" value="1"/>
</dbReference>
<dbReference type="SUPFAM" id="SSF53790">
    <property type="entry name" value="Tetrapyrrole methylase"/>
    <property type="match status" value="1"/>
</dbReference>
<evidence type="ECO:0000256" key="3">
    <source>
        <dbReference type="ARBA" id="ARBA00022603"/>
    </source>
</evidence>
<dbReference type="Pfam" id="PF23016">
    <property type="entry name" value="RsmI_C"/>
    <property type="match status" value="1"/>
</dbReference>
<dbReference type="STRING" id="207949.RED65_03045"/>
<dbReference type="FunFam" id="3.30.950.10:FF:000002">
    <property type="entry name" value="Ribosomal RNA small subunit methyltransferase I"/>
    <property type="match status" value="1"/>
</dbReference>
<sequence length="278" mass="30299">MAENKLYVVATPIGNLADITQRAVEILNSVDCIAAEDTRHTKRLLNHLTIEKPLLAAHDHNEDQVAKRIIDKLSAGESMALVSDAGTPLIADPGYHVTQAVVEAGFDVVPIPGSCAIIAALSAAALPTDRFLFDGFLPAKSHGRQAYFQSILEQERTVVVYDSPHRITASLSDLIEVMGDDKQLVVAREITKTFETFLRGSASDILKTMQDDANQQKGEFVIMIRGAQAKKHQEVSQEAIDLTLLLSTELPMKKAAALAATHTGYKKNQLYQLALEAK</sequence>